<dbReference type="Pfam" id="PF25031">
    <property type="entry name" value="SBSPON_C"/>
    <property type="match status" value="1"/>
</dbReference>
<dbReference type="SMART" id="SM00209">
    <property type="entry name" value="TSP1"/>
    <property type="match status" value="1"/>
</dbReference>
<evidence type="ECO:0000259" key="5">
    <source>
        <dbReference type="Pfam" id="PF25031"/>
    </source>
</evidence>
<dbReference type="PROSITE" id="PS50092">
    <property type="entry name" value="TSP1"/>
    <property type="match status" value="1"/>
</dbReference>
<dbReference type="AlphaFoldDB" id="A0A915MK53"/>
<dbReference type="SUPFAM" id="SSF82895">
    <property type="entry name" value="TSP-1 type 1 repeat"/>
    <property type="match status" value="1"/>
</dbReference>
<accession>A0A915MK53</accession>
<keyword evidence="6" id="KW-1185">Reference proteome</keyword>
<evidence type="ECO:0000313" key="7">
    <source>
        <dbReference type="WBParaSite" id="scaffold3856_cov270.g7246"/>
    </source>
</evidence>
<keyword evidence="3" id="KW-0325">Glycoprotein</keyword>
<dbReference type="InterPro" id="IPR036383">
    <property type="entry name" value="TSP1_rpt_sf"/>
</dbReference>
<evidence type="ECO:0000256" key="2">
    <source>
        <dbReference type="ARBA" id="ARBA00023157"/>
    </source>
</evidence>
<dbReference type="Pfam" id="PF19028">
    <property type="entry name" value="TSP1_spondin"/>
    <property type="match status" value="1"/>
</dbReference>
<dbReference type="InterPro" id="IPR000884">
    <property type="entry name" value="TSP1_rpt"/>
</dbReference>
<protein>
    <submittedName>
        <fullName evidence="7">SMB domain-containing protein</fullName>
    </submittedName>
</protein>
<dbReference type="PANTHER" id="PTHR20920">
    <property type="entry name" value="RPE-SPONDIN"/>
    <property type="match status" value="1"/>
</dbReference>
<dbReference type="InterPro" id="IPR056801">
    <property type="entry name" value="SBSPON_C"/>
</dbReference>
<feature type="domain" description="SBSPON-like C-terminal" evidence="5">
    <location>
        <begin position="267"/>
        <end position="350"/>
    </location>
</feature>
<organism evidence="6 7">
    <name type="scientific">Meloidogyne javanica</name>
    <name type="common">Root-knot nematode worm</name>
    <dbReference type="NCBI Taxonomy" id="6303"/>
    <lineage>
        <taxon>Eukaryota</taxon>
        <taxon>Metazoa</taxon>
        <taxon>Ecdysozoa</taxon>
        <taxon>Nematoda</taxon>
        <taxon>Chromadorea</taxon>
        <taxon>Rhabditida</taxon>
        <taxon>Tylenchina</taxon>
        <taxon>Tylenchomorpha</taxon>
        <taxon>Tylenchoidea</taxon>
        <taxon>Meloidogynidae</taxon>
        <taxon>Meloidogyninae</taxon>
        <taxon>Meloidogyne</taxon>
        <taxon>Meloidogyne incognita group</taxon>
    </lineage>
</organism>
<evidence type="ECO:0000259" key="4">
    <source>
        <dbReference type="Pfam" id="PF19028"/>
    </source>
</evidence>
<dbReference type="Gene3D" id="2.20.100.10">
    <property type="entry name" value="Thrombospondin type-1 (TSP1) repeat"/>
    <property type="match status" value="1"/>
</dbReference>
<proteinExistence type="predicted"/>
<evidence type="ECO:0000256" key="3">
    <source>
        <dbReference type="ARBA" id="ARBA00023180"/>
    </source>
</evidence>
<name>A0A915MK53_MELJA</name>
<keyword evidence="1" id="KW-0732">Signal</keyword>
<dbReference type="InterPro" id="IPR044004">
    <property type="entry name" value="TSP1_spondin_dom"/>
</dbReference>
<dbReference type="PANTHER" id="PTHR20920:SF5">
    <property type="entry name" value="SMB DOMAIN-CONTAINING PROTEIN"/>
    <property type="match status" value="1"/>
</dbReference>
<sequence>MFGCSLPTGIPMCCSGRNSSCKSMEYPAQSTIYRFNINPSDISPVYCRPKRQIYSQTVLNNSFNLQNLIIKNNATTNNGQEELIMENQIPQQLNKDYVFHFGWPVEHWDIENFDKLITDEQGWPLIRYSLLNKYLPLRVLKRSHTMDVVKGRQQTIWHTFNVAEAPKECFCDQMCVKYGDCSVDCLISQWTSWSDCFVEMPEANCGLGFRERHRQVLNQAENGGIECPSSLTQQIGCFKQCEANIEERVDLGEEEEYTRPDVTTVALLLDYRFNKSRKFLPRHLKKTQIGFNRRRMKGQYKNYCVIYTIEWLNRNCIEKEWSEKLSAKKRICGECQPEAQYHRPRERCASGEYLLF</sequence>
<evidence type="ECO:0000313" key="6">
    <source>
        <dbReference type="Proteomes" id="UP000887561"/>
    </source>
</evidence>
<feature type="domain" description="Spondin-like TSP1" evidence="4">
    <location>
        <begin position="185"/>
        <end position="240"/>
    </location>
</feature>
<evidence type="ECO:0000256" key="1">
    <source>
        <dbReference type="ARBA" id="ARBA00022729"/>
    </source>
</evidence>
<dbReference type="InterPro" id="IPR039942">
    <property type="entry name" value="SBSPO"/>
</dbReference>
<keyword evidence="2" id="KW-1015">Disulfide bond</keyword>
<dbReference type="Proteomes" id="UP000887561">
    <property type="component" value="Unplaced"/>
</dbReference>
<dbReference type="WBParaSite" id="scaffold3856_cov270.g7246">
    <property type="protein sequence ID" value="scaffold3856_cov270.g7246"/>
    <property type="gene ID" value="scaffold3856_cov270.g7246"/>
</dbReference>
<reference evidence="7" key="1">
    <citation type="submission" date="2022-11" db="UniProtKB">
        <authorList>
            <consortium name="WormBaseParasite"/>
        </authorList>
    </citation>
    <scope>IDENTIFICATION</scope>
</reference>